<dbReference type="STRING" id="1081102.A0A167X3E1"/>
<dbReference type="InterPro" id="IPR053976">
    <property type="entry name" value="PFF1_TM"/>
</dbReference>
<comment type="function">
    <text evidence="2">May be involved in vacuolar sorting and osmoregulation.</text>
</comment>
<keyword evidence="13 17" id="KW-0472">Membrane</keyword>
<comment type="caution">
    <text evidence="21">The sequence shown here is derived from an EMBL/GenBank/DDBJ whole genome shotgun (WGS) entry which is preliminary data.</text>
</comment>
<evidence type="ECO:0000256" key="13">
    <source>
        <dbReference type="ARBA" id="ARBA00023136"/>
    </source>
</evidence>
<evidence type="ECO:0000256" key="14">
    <source>
        <dbReference type="ARBA" id="ARBA00023180"/>
    </source>
</evidence>
<sequence length="1062" mass="114726">MAVANPFAFRPWQVTFWTTLVYLALLIPIICIHEAVPSAPGESALPAGISLSEAWADLANLTQHFHPANSHANDRVRAFLLRRLQQVLDANGASWTTQADRVDSAGFGPPVGSGVTNIDAATTTTAVVFDDLLANVTFPNGYADGRRSAVYYEGTNVYVYIRGRDDAAGAWWREEVEEEDDDDDDDEKNASSSMAKRLVLVNAHYDSVSSGFGATDDGVGVVTGLQLVRYFTTPGHQPQRGVVVLFNNAEEDYLLGATAFANSPLAPAIGTFVNLEGAGAGGRAVLFRSTDLEVMTAYGTAPHPFGSVIANDGFKMGLIRSDTDYRVWVQALGSRGLDVAFMRPRAQYHTPDDDRRHTSTDSVWHMLSAALASARSLASGAAGPRVDRANTAAVWFDLFGDSLVLFPLRGLFAWTLTVLIVAPLLFALLFFLLYKADKDYLFRASVVLPDREPGASRLIVVGGWRGFFRFPLALVVSGSVVLGAAFLLRKVQPFIIHSSLYAVMALMVTLFYFVFWCLMRGANFVRPSAFHRTYSLFWLFVLSWALLVAVAVSEDQGHIASGYIVVFWASGIVVAFLVSLLELFALKTKAKFIEEAEEDELVFDGGATHHGYRDVPGSDNEALIAPSPGEGAAARASDAQNGHSNGNGREGNNNAAADAEDADADADADAEAPTETSPLIGGNIRGARPTTFATGYRRSLSALFEQRRRLAEADNASRGGGSKVHPFGYEQAWSRSLPTWTWFVQFLVLGPLTVIIAGQQLLFLASAVQQTGTDGSNTLMPYMLVAVFTVVLLSPLMPFLHRVPRHLPLLFFAVSVATLVYCLAAFPFSANSPYKFFIKQTFSVDDGNTTVTLTGHAPYLHKILAELPSAAGRPLSCTMSLSGRQAGLEDCSFDGTGLEPRLERPGKPFAGHYHGLVSVNATRRKEGDGGIVSLAIDGVNTKSCAVHFDQPVADITVRGGLGWDTRFDFDTSPTPGDDGGDWAVGDVVLWRRDWSTPWVVDVAVRPGQPTTVGGEVVCRWADANAPGTVPAVDEAFQYAPPWAIVSIRSNPPLVQGSKRFSV</sequence>
<evidence type="ECO:0000256" key="17">
    <source>
        <dbReference type="SAM" id="Phobius"/>
    </source>
</evidence>
<dbReference type="Gene3D" id="3.40.630.10">
    <property type="entry name" value="Zn peptidases"/>
    <property type="match status" value="1"/>
</dbReference>
<dbReference type="GO" id="GO:0046872">
    <property type="term" value="F:metal ion binding"/>
    <property type="evidence" value="ECO:0007669"/>
    <property type="project" value="UniProtKB-KW"/>
</dbReference>
<evidence type="ECO:0000256" key="15">
    <source>
        <dbReference type="RuleBase" id="RU361240"/>
    </source>
</evidence>
<dbReference type="InterPro" id="IPR007484">
    <property type="entry name" value="Peptidase_M28"/>
</dbReference>
<feature type="transmembrane region" description="Helical" evidence="17">
    <location>
        <begin position="559"/>
        <end position="581"/>
    </location>
</feature>
<protein>
    <recommendedName>
        <fullName evidence="15">Peptide hydrolase</fullName>
        <ecNumber evidence="15">3.4.-.-</ecNumber>
    </recommendedName>
</protein>
<feature type="transmembrane region" description="Helical" evidence="17">
    <location>
        <begin position="411"/>
        <end position="434"/>
    </location>
</feature>
<keyword evidence="7 17" id="KW-0812">Transmembrane</keyword>
<reference evidence="21 22" key="1">
    <citation type="journal article" date="2016" name="Genome Biol. Evol.">
        <title>Divergent and convergent evolution of fungal pathogenicity.</title>
        <authorList>
            <person name="Shang Y."/>
            <person name="Xiao G."/>
            <person name="Zheng P."/>
            <person name="Cen K."/>
            <person name="Zhan S."/>
            <person name="Wang C."/>
        </authorList>
    </citation>
    <scope>NUCLEOTIDE SEQUENCE [LARGE SCALE GENOMIC DNA]</scope>
    <source>
        <strain evidence="21 22">RCEF 264</strain>
    </source>
</reference>
<evidence type="ECO:0000256" key="9">
    <source>
        <dbReference type="ARBA" id="ARBA00022801"/>
    </source>
</evidence>
<evidence type="ECO:0000259" key="19">
    <source>
        <dbReference type="Pfam" id="PF22250"/>
    </source>
</evidence>
<feature type="domain" description="Peptidase M28" evidence="18">
    <location>
        <begin position="196"/>
        <end position="372"/>
    </location>
</feature>
<accession>A0A167X3E1</accession>
<dbReference type="Proteomes" id="UP000076874">
    <property type="component" value="Unassembled WGS sequence"/>
</dbReference>
<evidence type="ECO:0000259" key="20">
    <source>
        <dbReference type="Pfam" id="PF22251"/>
    </source>
</evidence>
<evidence type="ECO:0000256" key="6">
    <source>
        <dbReference type="ARBA" id="ARBA00022670"/>
    </source>
</evidence>
<dbReference type="GO" id="GO:0005774">
    <property type="term" value="C:vacuolar membrane"/>
    <property type="evidence" value="ECO:0007669"/>
    <property type="project" value="UniProtKB-SubCell"/>
</dbReference>
<feature type="compositionally biased region" description="Acidic residues" evidence="16">
    <location>
        <begin position="658"/>
        <end position="672"/>
    </location>
</feature>
<dbReference type="InterPro" id="IPR053975">
    <property type="entry name" value="PFF1_C"/>
</dbReference>
<comment type="similarity">
    <text evidence="4 15">Belongs to the peptidase M28 family.</text>
</comment>
<evidence type="ECO:0000313" key="22">
    <source>
        <dbReference type="Proteomes" id="UP000076874"/>
    </source>
</evidence>
<keyword evidence="6 15" id="KW-0645">Protease</keyword>
<dbReference type="Pfam" id="PF04389">
    <property type="entry name" value="Peptidase_M28"/>
    <property type="match status" value="1"/>
</dbReference>
<keyword evidence="14" id="KW-0325">Glycoprotein</keyword>
<evidence type="ECO:0000256" key="4">
    <source>
        <dbReference type="ARBA" id="ARBA00010918"/>
    </source>
</evidence>
<feature type="transmembrane region" description="Helical" evidence="17">
    <location>
        <begin position="494"/>
        <end position="515"/>
    </location>
</feature>
<dbReference type="InterPro" id="IPR048024">
    <property type="entry name" value="Fxna-like_M28_dom"/>
</dbReference>
<dbReference type="Pfam" id="PF22250">
    <property type="entry name" value="PFF1_C"/>
    <property type="match status" value="1"/>
</dbReference>
<evidence type="ECO:0000259" key="18">
    <source>
        <dbReference type="Pfam" id="PF04389"/>
    </source>
</evidence>
<evidence type="ECO:0000256" key="2">
    <source>
        <dbReference type="ARBA" id="ARBA00003273"/>
    </source>
</evidence>
<comment type="subcellular location">
    <subcellularLocation>
        <location evidence="3">Vacuole membrane</location>
        <topology evidence="3">Multi-pass membrane protein</topology>
    </subcellularLocation>
</comment>
<feature type="compositionally biased region" description="Polar residues" evidence="16">
    <location>
        <begin position="638"/>
        <end position="654"/>
    </location>
</feature>
<proteinExistence type="inferred from homology"/>
<evidence type="ECO:0000256" key="10">
    <source>
        <dbReference type="ARBA" id="ARBA00022833"/>
    </source>
</evidence>
<evidence type="ECO:0000256" key="3">
    <source>
        <dbReference type="ARBA" id="ARBA00004128"/>
    </source>
</evidence>
<feature type="region of interest" description="Disordered" evidence="16">
    <location>
        <begin position="613"/>
        <end position="686"/>
    </location>
</feature>
<feature type="domain" description="Vacuolar membrane protease transmembrane" evidence="20">
    <location>
        <begin position="468"/>
        <end position="803"/>
    </location>
</feature>
<dbReference type="Pfam" id="PF22251">
    <property type="entry name" value="PFF1_TM"/>
    <property type="match status" value="1"/>
</dbReference>
<dbReference type="PANTHER" id="PTHR12147:SF58">
    <property type="entry name" value="VACUOLAR MEMBRANE PROTEASE"/>
    <property type="match status" value="1"/>
</dbReference>
<keyword evidence="9 15" id="KW-0378">Hydrolase</keyword>
<keyword evidence="10 15" id="KW-0862">Zinc</keyword>
<evidence type="ECO:0000256" key="11">
    <source>
        <dbReference type="ARBA" id="ARBA00022989"/>
    </source>
</evidence>
<evidence type="ECO:0000313" key="21">
    <source>
        <dbReference type="EMBL" id="OAA64483.1"/>
    </source>
</evidence>
<feature type="transmembrane region" description="Helical" evidence="17">
    <location>
        <begin position="742"/>
        <end position="767"/>
    </location>
</feature>
<keyword evidence="11 17" id="KW-1133">Transmembrane helix</keyword>
<dbReference type="EC" id="3.4.-.-" evidence="15"/>
<dbReference type="FunFam" id="3.40.630.10:FF:000057">
    <property type="entry name" value="Vacuolar membrane protease"/>
    <property type="match status" value="1"/>
</dbReference>
<evidence type="ECO:0000256" key="7">
    <source>
        <dbReference type="ARBA" id="ARBA00022692"/>
    </source>
</evidence>
<dbReference type="EMBL" id="AZHD01000004">
    <property type="protein sequence ID" value="OAA64483.1"/>
    <property type="molecule type" value="Genomic_DNA"/>
</dbReference>
<keyword evidence="5" id="KW-0926">Vacuole</keyword>
<comment type="cofactor">
    <cofactor evidence="1">
        <name>Zn(2+)</name>
        <dbReference type="ChEBI" id="CHEBI:29105"/>
    </cofactor>
</comment>
<dbReference type="AlphaFoldDB" id="A0A167X3E1"/>
<dbReference type="OrthoDB" id="76293at2759"/>
<dbReference type="InterPro" id="IPR045175">
    <property type="entry name" value="M28_fam"/>
</dbReference>
<evidence type="ECO:0000256" key="16">
    <source>
        <dbReference type="SAM" id="MobiDB-lite"/>
    </source>
</evidence>
<evidence type="ECO:0000256" key="8">
    <source>
        <dbReference type="ARBA" id="ARBA00022723"/>
    </source>
</evidence>
<keyword evidence="22" id="KW-1185">Reference proteome</keyword>
<feature type="transmembrane region" description="Helical" evidence="17">
    <location>
        <begin position="536"/>
        <end position="553"/>
    </location>
</feature>
<feature type="transmembrane region" description="Helical" evidence="17">
    <location>
        <begin position="467"/>
        <end position="488"/>
    </location>
</feature>
<feature type="transmembrane region" description="Helical" evidence="17">
    <location>
        <begin position="807"/>
        <end position="828"/>
    </location>
</feature>
<dbReference type="CDD" id="cd03875">
    <property type="entry name" value="M28_Fxna_like"/>
    <property type="match status" value="1"/>
</dbReference>
<dbReference type="GO" id="GO:0008235">
    <property type="term" value="F:metalloexopeptidase activity"/>
    <property type="evidence" value="ECO:0007669"/>
    <property type="project" value="InterPro"/>
</dbReference>
<dbReference type="GO" id="GO:0006508">
    <property type="term" value="P:proteolysis"/>
    <property type="evidence" value="ECO:0007669"/>
    <property type="project" value="UniProtKB-KW"/>
</dbReference>
<dbReference type="SUPFAM" id="SSF53187">
    <property type="entry name" value="Zn-dependent exopeptidases"/>
    <property type="match status" value="1"/>
</dbReference>
<keyword evidence="8 15" id="KW-0479">Metal-binding</keyword>
<evidence type="ECO:0000256" key="12">
    <source>
        <dbReference type="ARBA" id="ARBA00023049"/>
    </source>
</evidence>
<gene>
    <name evidence="21" type="ORF">SPI_03130</name>
</gene>
<feature type="transmembrane region" description="Helical" evidence="17">
    <location>
        <begin position="779"/>
        <end position="800"/>
    </location>
</feature>
<organism evidence="21 22">
    <name type="scientific">Niveomyces insectorum RCEF 264</name>
    <dbReference type="NCBI Taxonomy" id="1081102"/>
    <lineage>
        <taxon>Eukaryota</taxon>
        <taxon>Fungi</taxon>
        <taxon>Dikarya</taxon>
        <taxon>Ascomycota</taxon>
        <taxon>Pezizomycotina</taxon>
        <taxon>Sordariomycetes</taxon>
        <taxon>Hypocreomycetidae</taxon>
        <taxon>Hypocreales</taxon>
        <taxon>Cordycipitaceae</taxon>
        <taxon>Niveomyces</taxon>
    </lineage>
</organism>
<dbReference type="PANTHER" id="PTHR12147">
    <property type="entry name" value="METALLOPEPTIDASE M28 FAMILY MEMBER"/>
    <property type="match status" value="1"/>
</dbReference>
<evidence type="ECO:0000256" key="5">
    <source>
        <dbReference type="ARBA" id="ARBA00022554"/>
    </source>
</evidence>
<evidence type="ECO:0000256" key="1">
    <source>
        <dbReference type="ARBA" id="ARBA00001947"/>
    </source>
</evidence>
<name>A0A167X3E1_9HYPO</name>
<feature type="domain" description="Vacuolar membrane protease C-terminal" evidence="19">
    <location>
        <begin position="835"/>
        <end position="1048"/>
    </location>
</feature>
<keyword evidence="12" id="KW-0482">Metalloprotease</keyword>